<reference evidence="1 2" key="1">
    <citation type="submission" date="2024-02" db="EMBL/GenBank/DDBJ databases">
        <title>STSV induces naive adaptation in Sulfolobus.</title>
        <authorList>
            <person name="Xiang X."/>
            <person name="Song M."/>
        </authorList>
    </citation>
    <scope>NUCLEOTIDE SEQUENCE [LARGE SCALE GENOMIC DNA]</scope>
    <source>
        <strain evidence="1 2">RT2</strain>
    </source>
</reference>
<evidence type="ECO:0008006" key="3">
    <source>
        <dbReference type="Google" id="ProtNLM"/>
    </source>
</evidence>
<gene>
    <name evidence="1" type="ORF">V6M85_08660</name>
</gene>
<dbReference type="Proteomes" id="UP001432202">
    <property type="component" value="Chromosome"/>
</dbReference>
<evidence type="ECO:0000313" key="1">
    <source>
        <dbReference type="EMBL" id="WWQ59561.1"/>
    </source>
</evidence>
<dbReference type="EMBL" id="CP146016">
    <property type="protein sequence ID" value="WWQ59561.1"/>
    <property type="molecule type" value="Genomic_DNA"/>
</dbReference>
<protein>
    <recommendedName>
        <fullName evidence="3">RNA-binding protein</fullName>
    </recommendedName>
</protein>
<dbReference type="RefSeq" id="WP_338598834.1">
    <property type="nucleotide sequence ID" value="NZ_CP146016.1"/>
</dbReference>
<dbReference type="GeneID" id="89336835"/>
<organism evidence="1 2">
    <name type="scientific">Sulfolobus tengchongensis</name>
    <dbReference type="NCBI Taxonomy" id="207809"/>
    <lineage>
        <taxon>Archaea</taxon>
        <taxon>Thermoproteota</taxon>
        <taxon>Thermoprotei</taxon>
        <taxon>Sulfolobales</taxon>
        <taxon>Sulfolobaceae</taxon>
        <taxon>Sulfolobus</taxon>
    </lineage>
</organism>
<proteinExistence type="predicted"/>
<dbReference type="AlphaFoldDB" id="A0AAX4L048"/>
<sequence>MKKEFIDKYIILTDKENQNDLSALVQVLKKYDVKAYNYKVEFIRNKINIRVMKGNAILNLANLSIDELENILKYSEDLYTSRFKIEFHNLPSRRDILDRLEITQLPYSEVHVFKDKVKIKTETGFIFEDDHTLEATYYLSLILDKINLKPFNIGRIRKVNNMHALLLLKYYGIRDLELIEKLIEKGCKVQDNKIIVGDVIVDERGIFKGEGKGSKRDLYDLVKVNK</sequence>
<accession>A0AAX4L048</accession>
<keyword evidence="2" id="KW-1185">Reference proteome</keyword>
<evidence type="ECO:0000313" key="2">
    <source>
        <dbReference type="Proteomes" id="UP001432202"/>
    </source>
</evidence>
<name>A0AAX4L048_9CREN</name>